<evidence type="ECO:0000256" key="5">
    <source>
        <dbReference type="ARBA" id="ARBA00022553"/>
    </source>
</evidence>
<dbReference type="Pfam" id="PF11884">
    <property type="entry name" value="DUF3404"/>
    <property type="match status" value="1"/>
</dbReference>
<dbReference type="EC" id="2.7.13.3" evidence="3"/>
<dbReference type="Gene3D" id="3.30.565.10">
    <property type="entry name" value="Histidine kinase-like ATPase, C-terminal domain"/>
    <property type="match status" value="1"/>
</dbReference>
<feature type="transmembrane region" description="Helical" evidence="9">
    <location>
        <begin position="235"/>
        <end position="255"/>
    </location>
</feature>
<keyword evidence="7 11" id="KW-0418">Kinase</keyword>
<evidence type="ECO:0000313" key="11">
    <source>
        <dbReference type="EMBL" id="ODA31215.1"/>
    </source>
</evidence>
<dbReference type="PANTHER" id="PTHR44936">
    <property type="entry name" value="SENSOR PROTEIN CREC"/>
    <property type="match status" value="1"/>
</dbReference>
<dbReference type="Proteomes" id="UP000094936">
    <property type="component" value="Unassembled WGS sequence"/>
</dbReference>
<dbReference type="InterPro" id="IPR036890">
    <property type="entry name" value="HATPase_C_sf"/>
</dbReference>
<organism evidence="11 12">
    <name type="scientific">Veronia pacifica</name>
    <dbReference type="NCBI Taxonomy" id="1080227"/>
    <lineage>
        <taxon>Bacteria</taxon>
        <taxon>Pseudomonadati</taxon>
        <taxon>Pseudomonadota</taxon>
        <taxon>Gammaproteobacteria</taxon>
        <taxon>Vibrionales</taxon>
        <taxon>Vibrionaceae</taxon>
        <taxon>Veronia</taxon>
    </lineage>
</organism>
<comment type="catalytic activity">
    <reaction evidence="1">
        <text>ATP + protein L-histidine = ADP + protein N-phospho-L-histidine.</text>
        <dbReference type="EC" id="2.7.13.3"/>
    </reaction>
</comment>
<dbReference type="InterPro" id="IPR003594">
    <property type="entry name" value="HATPase_dom"/>
</dbReference>
<keyword evidence="6" id="KW-0808">Transferase</keyword>
<dbReference type="CDD" id="cd00082">
    <property type="entry name" value="HisKA"/>
    <property type="match status" value="1"/>
</dbReference>
<evidence type="ECO:0000256" key="2">
    <source>
        <dbReference type="ARBA" id="ARBA00004651"/>
    </source>
</evidence>
<sequence>MNFGRVIALCVFLSPQIATGQTLQEKWQSLFHQSWDGQPFAVTQQSLDMYPVLLLESSVRYVDLDKFTWSDIEGLYTLSKTCQPDKKYSEHLKDAIEFELALCKGRSLDIDWFTSHNLLHPAGGSFADRYLARSPDTLIKKQLARYLTVGNTDHPLHDRLSILSDVGRDSLLQGYRAWLEGNILWLTGEQGWKAVPPEHWRPIAQNLNITITGKNCAFRYSNLCVNQAVFNTQHYMLLVIALVTSFVAFGIKYLYVRRRQSQERRFVLQLLTHELRTPMTSLGLTVEVFRKQFDELSVDAQGAVWRLISDYQRLLQLTDQSKAYLNANDDEPLKRQTGSLDEWLCHVCEKHNIDYQLENDIEIYVPFYWLTVCLENLINNAKIHGSGKIEVIVSATGSLIIEVRDDGRYPSMFRTFINRFQQRDRSQNMGVGLTIVSHLMKLMGGKLRIRRDPTRCILELPL</sequence>
<dbReference type="EMBL" id="LYBM01000039">
    <property type="protein sequence ID" value="ODA31215.1"/>
    <property type="molecule type" value="Genomic_DNA"/>
</dbReference>
<dbReference type="InterPro" id="IPR005467">
    <property type="entry name" value="His_kinase_dom"/>
</dbReference>
<dbReference type="AlphaFoldDB" id="A0A1C3EDA7"/>
<dbReference type="Pfam" id="PF02518">
    <property type="entry name" value="HATPase_c"/>
    <property type="match status" value="1"/>
</dbReference>
<gene>
    <name evidence="11" type="ORF">A8L45_17800</name>
</gene>
<proteinExistence type="predicted"/>
<dbReference type="STRING" id="1080227.A8L45_17800"/>
<dbReference type="PROSITE" id="PS50109">
    <property type="entry name" value="HIS_KIN"/>
    <property type="match status" value="1"/>
</dbReference>
<dbReference type="InterPro" id="IPR036097">
    <property type="entry name" value="HisK_dim/P_sf"/>
</dbReference>
<dbReference type="SMART" id="SM00388">
    <property type="entry name" value="HisKA"/>
    <property type="match status" value="1"/>
</dbReference>
<name>A0A1C3EDA7_9GAMM</name>
<dbReference type="SUPFAM" id="SSF47384">
    <property type="entry name" value="Homodimeric domain of signal transducing histidine kinase"/>
    <property type="match status" value="1"/>
</dbReference>
<comment type="caution">
    <text evidence="11">The sequence shown here is derived from an EMBL/GenBank/DDBJ whole genome shotgun (WGS) entry which is preliminary data.</text>
</comment>
<evidence type="ECO:0000256" key="4">
    <source>
        <dbReference type="ARBA" id="ARBA00022475"/>
    </source>
</evidence>
<keyword evidence="4" id="KW-1003">Cell membrane</keyword>
<accession>A0A1C3EDA7</accession>
<dbReference type="GO" id="GO:0000155">
    <property type="term" value="F:phosphorelay sensor kinase activity"/>
    <property type="evidence" value="ECO:0007669"/>
    <property type="project" value="InterPro"/>
</dbReference>
<keyword evidence="9" id="KW-0472">Membrane</keyword>
<reference evidence="11 12" key="1">
    <citation type="submission" date="2016-05" db="EMBL/GenBank/DDBJ databases">
        <title>Genomic Taxonomy of the Vibrionaceae.</title>
        <authorList>
            <person name="Gomez-Gil B."/>
            <person name="Enciso-Ibarra J."/>
        </authorList>
    </citation>
    <scope>NUCLEOTIDE SEQUENCE [LARGE SCALE GENOMIC DNA]</scope>
    <source>
        <strain evidence="11 12">CAIM 1920</strain>
    </source>
</reference>
<evidence type="ECO:0000256" key="9">
    <source>
        <dbReference type="SAM" id="Phobius"/>
    </source>
</evidence>
<evidence type="ECO:0000259" key="10">
    <source>
        <dbReference type="PROSITE" id="PS50109"/>
    </source>
</evidence>
<dbReference type="RefSeq" id="WP_068904714.1">
    <property type="nucleotide sequence ID" value="NZ_JBHUIF010000029.1"/>
</dbReference>
<dbReference type="InterPro" id="IPR050980">
    <property type="entry name" value="2C_sensor_his_kinase"/>
</dbReference>
<evidence type="ECO:0000256" key="6">
    <source>
        <dbReference type="ARBA" id="ARBA00022679"/>
    </source>
</evidence>
<evidence type="ECO:0000256" key="3">
    <source>
        <dbReference type="ARBA" id="ARBA00012438"/>
    </source>
</evidence>
<dbReference type="SUPFAM" id="SSF55874">
    <property type="entry name" value="ATPase domain of HSP90 chaperone/DNA topoisomerase II/histidine kinase"/>
    <property type="match status" value="1"/>
</dbReference>
<protein>
    <recommendedName>
        <fullName evidence="3">histidine kinase</fullName>
        <ecNumber evidence="3">2.7.13.3</ecNumber>
    </recommendedName>
</protein>
<evidence type="ECO:0000313" key="12">
    <source>
        <dbReference type="Proteomes" id="UP000094936"/>
    </source>
</evidence>
<feature type="domain" description="Histidine kinase" evidence="10">
    <location>
        <begin position="270"/>
        <end position="462"/>
    </location>
</feature>
<keyword evidence="5" id="KW-0597">Phosphoprotein</keyword>
<dbReference type="PANTHER" id="PTHR44936:SF9">
    <property type="entry name" value="SENSOR PROTEIN CREC"/>
    <property type="match status" value="1"/>
</dbReference>
<dbReference type="InterPro" id="IPR021821">
    <property type="entry name" value="VxrA_SD"/>
</dbReference>
<keyword evidence="8" id="KW-0902">Two-component regulatory system</keyword>
<evidence type="ECO:0000256" key="7">
    <source>
        <dbReference type="ARBA" id="ARBA00022777"/>
    </source>
</evidence>
<dbReference type="OrthoDB" id="5593498at2"/>
<keyword evidence="9" id="KW-1133">Transmembrane helix</keyword>
<comment type="subcellular location">
    <subcellularLocation>
        <location evidence="2">Cell membrane</location>
        <topology evidence="2">Multi-pass membrane protein</topology>
    </subcellularLocation>
</comment>
<dbReference type="GO" id="GO:0005886">
    <property type="term" value="C:plasma membrane"/>
    <property type="evidence" value="ECO:0007669"/>
    <property type="project" value="UniProtKB-SubCell"/>
</dbReference>
<keyword evidence="9" id="KW-0812">Transmembrane</keyword>
<dbReference type="SMART" id="SM00387">
    <property type="entry name" value="HATPase_c"/>
    <property type="match status" value="1"/>
</dbReference>
<dbReference type="InterPro" id="IPR003661">
    <property type="entry name" value="HisK_dim/P_dom"/>
</dbReference>
<evidence type="ECO:0000256" key="1">
    <source>
        <dbReference type="ARBA" id="ARBA00000085"/>
    </source>
</evidence>
<dbReference type="Gene3D" id="1.10.287.130">
    <property type="match status" value="1"/>
</dbReference>
<keyword evidence="12" id="KW-1185">Reference proteome</keyword>
<evidence type="ECO:0000256" key="8">
    <source>
        <dbReference type="ARBA" id="ARBA00023012"/>
    </source>
</evidence>